<comment type="subunit">
    <text evidence="16">Homotrimer. One TNFSF10 homotrimer interacts with three TNFSF10A mononers. One TNFSF10 homotrimer interacts with three TNFSF10B mononers.</text>
</comment>
<dbReference type="Proteomes" id="UP000314983">
    <property type="component" value="Chromosome 19"/>
</dbReference>
<keyword evidence="5" id="KW-0202">Cytokine</keyword>
<protein>
    <recommendedName>
        <fullName evidence="17">Tumor necrosis factor ligand superfamily member 10</fullName>
    </recommendedName>
    <alternativeName>
        <fullName evidence="18">TNF-related apoptosis-inducing ligand</fullName>
    </alternativeName>
</protein>
<name>A0A4W4E8T0_ELEEL</name>
<dbReference type="InterPro" id="IPR008983">
    <property type="entry name" value="Tumour_necrosis_fac-like_dom"/>
</dbReference>
<keyword evidence="10 19" id="KW-0479">Metal-binding</keyword>
<evidence type="ECO:0000256" key="6">
    <source>
        <dbReference type="ARBA" id="ARBA00022525"/>
    </source>
</evidence>
<dbReference type="GO" id="GO:2001238">
    <property type="term" value="P:positive regulation of extrinsic apoptotic signaling pathway"/>
    <property type="evidence" value="ECO:0007669"/>
    <property type="project" value="UniProtKB-ARBA"/>
</dbReference>
<dbReference type="SMART" id="SM00207">
    <property type="entry name" value="TNF"/>
    <property type="match status" value="1"/>
</dbReference>
<dbReference type="GO" id="GO:0005886">
    <property type="term" value="C:plasma membrane"/>
    <property type="evidence" value="ECO:0007669"/>
    <property type="project" value="UniProtKB-SubCell"/>
</dbReference>
<dbReference type="GO" id="GO:0005125">
    <property type="term" value="F:cytokine activity"/>
    <property type="evidence" value="ECO:0007669"/>
    <property type="project" value="UniProtKB-KW"/>
</dbReference>
<keyword evidence="6" id="KW-0964">Secreted</keyword>
<evidence type="ECO:0000256" key="12">
    <source>
        <dbReference type="ARBA" id="ARBA00022968"/>
    </source>
</evidence>
<keyword evidence="7" id="KW-0597">Phosphoprotein</keyword>
<comment type="similarity">
    <text evidence="3">Belongs to the tumor necrosis factor family.</text>
</comment>
<keyword evidence="14 20" id="KW-0472">Membrane</keyword>
<accession>A0A4W4E8T0</accession>
<dbReference type="AlphaFoldDB" id="A0A4W4E8T0"/>
<sequence>MATQNNQDYFRSVSSESTTYMMVPANNRRDSPSKLWIAMVVIVVVVLQIASTTGLFVYLNMSLSQVKSQGVTEELRCLGLLNALDKNRDIPEDLAQLFGEPCIKLAEGIKAYISKVSAHLDTVLTTNITLSLKRRSFHCSCVPPQFPTPQPDLHQSCRHPVRSWANQSFGAHLHNMTLANGRLRVPQDGRYYLYAQVYFRYPSPSEGEQHDTSHQLVQCVYKKTSYPRPIQLLKGVGTKCWAPDAEYALHSVYQGGLFELRAGDEVFVSVSSPSMVHAEDSSSYFGAFRLDL</sequence>
<dbReference type="GO" id="GO:0005615">
    <property type="term" value="C:extracellular space"/>
    <property type="evidence" value="ECO:0007669"/>
    <property type="project" value="UniProtKB-KW"/>
</dbReference>
<evidence type="ECO:0000256" key="3">
    <source>
        <dbReference type="ARBA" id="ARBA00008670"/>
    </source>
</evidence>
<evidence type="ECO:0000256" key="10">
    <source>
        <dbReference type="ARBA" id="ARBA00022723"/>
    </source>
</evidence>
<evidence type="ECO:0000256" key="19">
    <source>
        <dbReference type="PIRSR" id="PIRSR038013-50"/>
    </source>
</evidence>
<evidence type="ECO:0000256" key="18">
    <source>
        <dbReference type="ARBA" id="ARBA00083215"/>
    </source>
</evidence>
<evidence type="ECO:0000256" key="20">
    <source>
        <dbReference type="SAM" id="Phobius"/>
    </source>
</evidence>
<keyword evidence="13 20" id="KW-1133">Transmembrane helix</keyword>
<organism evidence="22 23">
    <name type="scientific">Electrophorus electricus</name>
    <name type="common">Electric eel</name>
    <name type="synonym">Gymnotus electricus</name>
    <dbReference type="NCBI Taxonomy" id="8005"/>
    <lineage>
        <taxon>Eukaryota</taxon>
        <taxon>Metazoa</taxon>
        <taxon>Chordata</taxon>
        <taxon>Craniata</taxon>
        <taxon>Vertebrata</taxon>
        <taxon>Euteleostomi</taxon>
        <taxon>Actinopterygii</taxon>
        <taxon>Neopterygii</taxon>
        <taxon>Teleostei</taxon>
        <taxon>Ostariophysi</taxon>
        <taxon>Gymnotiformes</taxon>
        <taxon>Gymnotoidei</taxon>
        <taxon>Gymnotidae</taxon>
        <taxon>Electrophorus</taxon>
    </lineage>
</organism>
<dbReference type="PANTHER" id="PTHR11471">
    <property type="entry name" value="TUMOR NECROSIS FACTOR FAMILY MEMBER"/>
    <property type="match status" value="1"/>
</dbReference>
<dbReference type="PIRSF" id="PIRSF038013">
    <property type="entry name" value="TNF10_TNF11"/>
    <property type="match status" value="1"/>
</dbReference>
<comment type="subcellular location">
    <subcellularLocation>
        <location evidence="1">Cell membrane</location>
        <topology evidence="1">Single-pass type II membrane protein</topology>
    </subcellularLocation>
    <subcellularLocation>
        <location evidence="2">Secreted</location>
    </subcellularLocation>
</comment>
<keyword evidence="12" id="KW-0735">Signal-anchor</keyword>
<dbReference type="FunFam" id="2.60.120.40:FF:000014">
    <property type="entry name" value="Tumor necrosis factor ligand superfamily member"/>
    <property type="match status" value="1"/>
</dbReference>
<reference evidence="22" key="4">
    <citation type="submission" date="2025-08" db="UniProtKB">
        <authorList>
            <consortium name="Ensembl"/>
        </authorList>
    </citation>
    <scope>IDENTIFICATION</scope>
</reference>
<feature type="binding site" evidence="19">
    <location>
        <position position="240"/>
    </location>
    <ligand>
        <name>Zn(2+)</name>
        <dbReference type="ChEBI" id="CHEBI:29105"/>
        <note>ligand shared between all trimeric partners</note>
    </ligand>
</feature>
<evidence type="ECO:0000256" key="8">
    <source>
        <dbReference type="ARBA" id="ARBA00022692"/>
    </source>
</evidence>
<dbReference type="InterPro" id="IPR017355">
    <property type="entry name" value="TNF_ligand_10/11"/>
</dbReference>
<reference evidence="22" key="3">
    <citation type="submission" date="2020-05" db="EMBL/GenBank/DDBJ databases">
        <title>Electrophorus electricus (electric eel) genome, fEleEle1, primary haplotype.</title>
        <authorList>
            <person name="Myers G."/>
            <person name="Meyer A."/>
            <person name="Fedrigo O."/>
            <person name="Formenti G."/>
            <person name="Rhie A."/>
            <person name="Tracey A."/>
            <person name="Sims Y."/>
            <person name="Jarvis E.D."/>
        </authorList>
    </citation>
    <scope>NUCLEOTIDE SEQUENCE [LARGE SCALE GENOMIC DNA]</scope>
</reference>
<dbReference type="GO" id="GO:0006915">
    <property type="term" value="P:apoptotic process"/>
    <property type="evidence" value="ECO:0007669"/>
    <property type="project" value="UniProtKB-KW"/>
</dbReference>
<keyword evidence="9" id="KW-0053">Apoptosis</keyword>
<dbReference type="CDD" id="cd00184">
    <property type="entry name" value="TNF"/>
    <property type="match status" value="1"/>
</dbReference>
<dbReference type="Ensembl" id="ENSEEET00000008381.2">
    <property type="protein sequence ID" value="ENSEEEP00000008275.1"/>
    <property type="gene ID" value="ENSEEEG00000004329.2"/>
</dbReference>
<evidence type="ECO:0000313" key="22">
    <source>
        <dbReference type="Ensembl" id="ENSEEEP00000008275.1"/>
    </source>
</evidence>
<evidence type="ECO:0000256" key="13">
    <source>
        <dbReference type="ARBA" id="ARBA00022989"/>
    </source>
</evidence>
<evidence type="ECO:0000256" key="14">
    <source>
        <dbReference type="ARBA" id="ARBA00023136"/>
    </source>
</evidence>
<evidence type="ECO:0000313" key="23">
    <source>
        <dbReference type="Proteomes" id="UP000314983"/>
    </source>
</evidence>
<dbReference type="Gene3D" id="2.60.120.40">
    <property type="match status" value="1"/>
</dbReference>
<feature type="domain" description="THD" evidence="21">
    <location>
        <begin position="116"/>
        <end position="290"/>
    </location>
</feature>
<evidence type="ECO:0000256" key="15">
    <source>
        <dbReference type="ARBA" id="ARBA00055277"/>
    </source>
</evidence>
<comment type="function">
    <text evidence="15">Cytokine that binds to TNFRSF10A/TRAILR1, TNFRSF10B/TRAILR2, TNFRSF10C/TRAILR3, TNFRSF10D/TRAILR4 and possibly also to TNFRSF11B/OPG. Induces apoptosis. Its activity may be modulated by binding to the decoy receptors TNFRSF10C/TRAILR3, TNFRSF10D/TRAILR4 and TNFRSF11B/OPG that cannot induce apoptosis.</text>
</comment>
<dbReference type="GO" id="GO:0046872">
    <property type="term" value="F:metal ion binding"/>
    <property type="evidence" value="ECO:0007669"/>
    <property type="project" value="UniProtKB-KW"/>
</dbReference>
<dbReference type="GO" id="GO:0005164">
    <property type="term" value="F:tumor necrosis factor receptor binding"/>
    <property type="evidence" value="ECO:0007669"/>
    <property type="project" value="InterPro"/>
</dbReference>
<evidence type="ECO:0000256" key="7">
    <source>
        <dbReference type="ARBA" id="ARBA00022553"/>
    </source>
</evidence>
<evidence type="ECO:0000256" key="2">
    <source>
        <dbReference type="ARBA" id="ARBA00004613"/>
    </source>
</evidence>
<evidence type="ECO:0000256" key="17">
    <source>
        <dbReference type="ARBA" id="ARBA00074586"/>
    </source>
</evidence>
<evidence type="ECO:0000256" key="5">
    <source>
        <dbReference type="ARBA" id="ARBA00022514"/>
    </source>
</evidence>
<keyword evidence="8 20" id="KW-0812">Transmembrane</keyword>
<dbReference type="SUPFAM" id="SSF49842">
    <property type="entry name" value="TNF-like"/>
    <property type="match status" value="1"/>
</dbReference>
<dbReference type="Pfam" id="PF00229">
    <property type="entry name" value="TNF"/>
    <property type="match status" value="1"/>
</dbReference>
<evidence type="ECO:0000256" key="11">
    <source>
        <dbReference type="ARBA" id="ARBA00022833"/>
    </source>
</evidence>
<evidence type="ECO:0000256" key="1">
    <source>
        <dbReference type="ARBA" id="ARBA00004401"/>
    </source>
</evidence>
<dbReference type="PROSITE" id="PS50049">
    <property type="entry name" value="THD_2"/>
    <property type="match status" value="1"/>
</dbReference>
<gene>
    <name evidence="22" type="primary">tnfsf10l</name>
</gene>
<evidence type="ECO:0000259" key="21">
    <source>
        <dbReference type="PROSITE" id="PS50049"/>
    </source>
</evidence>
<dbReference type="GeneTree" id="ENSGT01130000278318"/>
<evidence type="ECO:0000256" key="9">
    <source>
        <dbReference type="ARBA" id="ARBA00022703"/>
    </source>
</evidence>
<keyword evidence="23" id="KW-1185">Reference proteome</keyword>
<feature type="transmembrane region" description="Helical" evidence="20">
    <location>
        <begin position="35"/>
        <end position="59"/>
    </location>
</feature>
<proteinExistence type="inferred from homology"/>
<dbReference type="PANTHER" id="PTHR11471:SF28">
    <property type="entry name" value="DEATH LIGAND 1B-RELATED"/>
    <property type="match status" value="1"/>
</dbReference>
<reference evidence="23" key="2">
    <citation type="journal article" date="2017" name="Sci. Adv.">
        <title>A tail of two voltages: Proteomic comparison of the three electric organs of the electric eel.</title>
        <authorList>
            <person name="Traeger L.L."/>
            <person name="Sabat G."/>
            <person name="Barrett-Wilt G.A."/>
            <person name="Wells G.B."/>
            <person name="Sussman M.R."/>
        </authorList>
    </citation>
    <scope>NUCLEOTIDE SEQUENCE [LARGE SCALE GENOMIC DNA]</scope>
</reference>
<reference evidence="22" key="5">
    <citation type="submission" date="2025-09" db="UniProtKB">
        <authorList>
            <consortium name="Ensembl"/>
        </authorList>
    </citation>
    <scope>IDENTIFICATION</scope>
</reference>
<keyword evidence="4" id="KW-1003">Cell membrane</keyword>
<dbReference type="GO" id="GO:0006955">
    <property type="term" value="P:immune response"/>
    <property type="evidence" value="ECO:0007669"/>
    <property type="project" value="InterPro"/>
</dbReference>
<dbReference type="InterPro" id="IPR006052">
    <property type="entry name" value="TNF_dom"/>
</dbReference>
<reference evidence="23" key="1">
    <citation type="journal article" date="2014" name="Science">
        <title>Nonhuman genetics. Genomic basis for the convergent evolution of electric organs.</title>
        <authorList>
            <person name="Gallant J.R."/>
            <person name="Traeger L.L."/>
            <person name="Volkening J.D."/>
            <person name="Moffett H."/>
            <person name="Chen P.H."/>
            <person name="Novina C.D."/>
            <person name="Phillips G.N.Jr."/>
            <person name="Anand R."/>
            <person name="Wells G.B."/>
            <person name="Pinch M."/>
            <person name="Guth R."/>
            <person name="Unguez G.A."/>
            <person name="Albert J.S."/>
            <person name="Zakon H.H."/>
            <person name="Samanta M.P."/>
            <person name="Sussman M.R."/>
        </authorList>
    </citation>
    <scope>NUCLEOTIDE SEQUENCE [LARGE SCALE GENOMIC DNA]</scope>
</reference>
<keyword evidence="11 19" id="KW-0862">Zinc</keyword>
<evidence type="ECO:0000256" key="16">
    <source>
        <dbReference type="ARBA" id="ARBA00063957"/>
    </source>
</evidence>
<evidence type="ECO:0000256" key="4">
    <source>
        <dbReference type="ARBA" id="ARBA00022475"/>
    </source>
</evidence>